<keyword evidence="1" id="KW-1133">Transmembrane helix</keyword>
<keyword evidence="1" id="KW-0812">Transmembrane</keyword>
<dbReference type="EMBL" id="GALA01001292">
    <property type="protein sequence ID" value="JAA93560.1"/>
    <property type="molecule type" value="mRNA"/>
</dbReference>
<feature type="non-terminal residue" evidence="2">
    <location>
        <position position="1"/>
    </location>
</feature>
<accession>T1DDW3</accession>
<feature type="transmembrane region" description="Helical" evidence="1">
    <location>
        <begin position="60"/>
        <end position="80"/>
    </location>
</feature>
<organism evidence="2">
    <name type="scientific">Psorophora albipes</name>
    <dbReference type="NCBI Taxonomy" id="869069"/>
    <lineage>
        <taxon>Eukaryota</taxon>
        <taxon>Metazoa</taxon>
        <taxon>Ecdysozoa</taxon>
        <taxon>Arthropoda</taxon>
        <taxon>Hexapoda</taxon>
        <taxon>Insecta</taxon>
        <taxon>Pterygota</taxon>
        <taxon>Neoptera</taxon>
        <taxon>Endopterygota</taxon>
        <taxon>Diptera</taxon>
        <taxon>Nematocera</taxon>
        <taxon>Culicoidea</taxon>
        <taxon>Culicidae</taxon>
        <taxon>Culicinae</taxon>
        <taxon>Aedini</taxon>
        <taxon>Psorophora</taxon>
    </lineage>
</organism>
<sequence>FFFLMMNACPFLMSHSHFFVFFPSFAYCITFSNNYYCIFYLLPSFFLVLKFFLFIQKMSYLFHLPVCFVFFLLFSIISFVS</sequence>
<proteinExistence type="evidence at transcript level"/>
<evidence type="ECO:0000313" key="2">
    <source>
        <dbReference type="EMBL" id="JAA93560.1"/>
    </source>
</evidence>
<protein>
    <submittedName>
        <fullName evidence="2">Uncharacterized protein</fullName>
    </submittedName>
</protein>
<name>T1DDW3_9DIPT</name>
<evidence type="ECO:0000256" key="1">
    <source>
        <dbReference type="SAM" id="Phobius"/>
    </source>
</evidence>
<reference evidence="2" key="1">
    <citation type="journal article" date="2013" name="BMC Genomics">
        <title>A deep insight into the sialotranscriptome of the mosquito, Psorophora albipes.</title>
        <authorList>
            <person name="Chagas A.C."/>
            <person name="Calvo E."/>
            <person name="Rios-Velasquez C.M."/>
            <person name="Pessoa F.A."/>
            <person name="Medeiros J.F."/>
            <person name="Ribeiro J.M."/>
        </authorList>
    </citation>
    <scope>NUCLEOTIDE SEQUENCE</scope>
</reference>
<dbReference type="AlphaFoldDB" id="T1DDW3"/>
<keyword evidence="1" id="KW-0472">Membrane</keyword>